<evidence type="ECO:0000313" key="2">
    <source>
        <dbReference type="Proteomes" id="UP000191672"/>
    </source>
</evidence>
<feature type="non-terminal residue" evidence="1">
    <location>
        <position position="91"/>
    </location>
</feature>
<sequence>MDDFSEIEKAIGGVSVAVADNEANDNGTAEPSSTKTVRSLQGMVNTLMSDNIELKRRLSTMEAKVASMDAGFIRPWERSSTMLPNESTVRD</sequence>
<gene>
    <name evidence="1" type="ORF">PENANT_c091G05457</name>
</gene>
<proteinExistence type="predicted"/>
<name>A0A1V6PM33_9EURO</name>
<dbReference type="Proteomes" id="UP000191672">
    <property type="component" value="Unassembled WGS sequence"/>
</dbReference>
<dbReference type="AlphaFoldDB" id="A0A1V6PM33"/>
<accession>A0A1V6PM33</accession>
<evidence type="ECO:0000313" key="1">
    <source>
        <dbReference type="EMBL" id="OQD78075.1"/>
    </source>
</evidence>
<protein>
    <submittedName>
        <fullName evidence="1">Uncharacterized protein</fullName>
    </submittedName>
</protein>
<keyword evidence="2" id="KW-1185">Reference proteome</keyword>
<comment type="caution">
    <text evidence="1">The sequence shown here is derived from an EMBL/GenBank/DDBJ whole genome shotgun (WGS) entry which is preliminary data.</text>
</comment>
<dbReference type="EMBL" id="MDYN01000091">
    <property type="protein sequence ID" value="OQD78075.1"/>
    <property type="molecule type" value="Genomic_DNA"/>
</dbReference>
<reference evidence="2" key="1">
    <citation type="journal article" date="2017" name="Nat. Microbiol.">
        <title>Global analysis of biosynthetic gene clusters reveals vast potential of secondary metabolite production in Penicillium species.</title>
        <authorList>
            <person name="Nielsen J.C."/>
            <person name="Grijseels S."/>
            <person name="Prigent S."/>
            <person name="Ji B."/>
            <person name="Dainat J."/>
            <person name="Nielsen K.F."/>
            <person name="Frisvad J.C."/>
            <person name="Workman M."/>
            <person name="Nielsen J."/>
        </authorList>
    </citation>
    <scope>NUCLEOTIDE SEQUENCE [LARGE SCALE GENOMIC DNA]</scope>
    <source>
        <strain evidence="2">IBT 31811</strain>
    </source>
</reference>
<organism evidence="1 2">
    <name type="scientific">Penicillium antarcticum</name>
    <dbReference type="NCBI Taxonomy" id="416450"/>
    <lineage>
        <taxon>Eukaryota</taxon>
        <taxon>Fungi</taxon>
        <taxon>Dikarya</taxon>
        <taxon>Ascomycota</taxon>
        <taxon>Pezizomycotina</taxon>
        <taxon>Eurotiomycetes</taxon>
        <taxon>Eurotiomycetidae</taxon>
        <taxon>Eurotiales</taxon>
        <taxon>Aspergillaceae</taxon>
        <taxon>Penicillium</taxon>
    </lineage>
</organism>